<protein>
    <submittedName>
        <fullName evidence="1">Uncharacterized protein</fullName>
    </submittedName>
</protein>
<reference evidence="1 2" key="1">
    <citation type="journal article" date="2022" name="DNA Res.">
        <title>Chromosomal-level genome assembly of the orchid tree Bauhinia variegata (Leguminosae; Cercidoideae) supports the allotetraploid origin hypothesis of Bauhinia.</title>
        <authorList>
            <person name="Zhong Y."/>
            <person name="Chen Y."/>
            <person name="Zheng D."/>
            <person name="Pang J."/>
            <person name="Liu Y."/>
            <person name="Luo S."/>
            <person name="Meng S."/>
            <person name="Qian L."/>
            <person name="Wei D."/>
            <person name="Dai S."/>
            <person name="Zhou R."/>
        </authorList>
    </citation>
    <scope>NUCLEOTIDE SEQUENCE [LARGE SCALE GENOMIC DNA]</scope>
    <source>
        <strain evidence="1">BV-YZ2020</strain>
    </source>
</reference>
<accession>A0ACB9NI12</accession>
<organism evidence="1 2">
    <name type="scientific">Bauhinia variegata</name>
    <name type="common">Purple orchid tree</name>
    <name type="synonym">Phanera variegata</name>
    <dbReference type="NCBI Taxonomy" id="167791"/>
    <lineage>
        <taxon>Eukaryota</taxon>
        <taxon>Viridiplantae</taxon>
        <taxon>Streptophyta</taxon>
        <taxon>Embryophyta</taxon>
        <taxon>Tracheophyta</taxon>
        <taxon>Spermatophyta</taxon>
        <taxon>Magnoliopsida</taxon>
        <taxon>eudicotyledons</taxon>
        <taxon>Gunneridae</taxon>
        <taxon>Pentapetalae</taxon>
        <taxon>rosids</taxon>
        <taxon>fabids</taxon>
        <taxon>Fabales</taxon>
        <taxon>Fabaceae</taxon>
        <taxon>Cercidoideae</taxon>
        <taxon>Cercideae</taxon>
        <taxon>Bauhiniinae</taxon>
        <taxon>Bauhinia</taxon>
    </lineage>
</organism>
<sequence length="307" mass="34598">MSEVASRRHHVGYALEAKKVQSFLQISLIDYAKQRSIDLVQIDVSRPLIEQGPFDCVIHKLYSDDWKKQLDEFSTKHPNVPIIDRPELIDRLQNRVSMLEVVTQLQIPLENETIGIPKQVVVNESIAFQNLDLKFPLIAKPLLADGSASSHKLCMVFDHDGLKTLSAPLVLQEFVNHGGVIFKIYVAGQHVNCVKRKSLPDITQEKLTTLGGTLPFSQISNLSVREEENSNIEKAEMPPPSLVKELARALREAMGLNLFNMDVIRDAADSGRYLVIDINYFPGYAKMPSFEPFFTNFLLDVVQNKTA</sequence>
<proteinExistence type="predicted"/>
<dbReference type="Proteomes" id="UP000828941">
    <property type="component" value="Chromosome 6"/>
</dbReference>
<gene>
    <name evidence="1" type="ORF">L6164_014713</name>
</gene>
<comment type="caution">
    <text evidence="1">The sequence shown here is derived from an EMBL/GenBank/DDBJ whole genome shotgun (WGS) entry which is preliminary data.</text>
</comment>
<name>A0ACB9NI12_BAUVA</name>
<evidence type="ECO:0000313" key="2">
    <source>
        <dbReference type="Proteomes" id="UP000828941"/>
    </source>
</evidence>
<keyword evidence="2" id="KW-1185">Reference proteome</keyword>
<evidence type="ECO:0000313" key="1">
    <source>
        <dbReference type="EMBL" id="KAI4336148.1"/>
    </source>
</evidence>
<dbReference type="EMBL" id="CM039431">
    <property type="protein sequence ID" value="KAI4336148.1"/>
    <property type="molecule type" value="Genomic_DNA"/>
</dbReference>